<dbReference type="KEGG" id="mcab:HXZ27_14075"/>
<dbReference type="PROSITE" id="PS51257">
    <property type="entry name" value="PROKAR_LIPOPROTEIN"/>
    <property type="match status" value="1"/>
</dbReference>
<protein>
    <submittedName>
        <fullName evidence="4">DUF305 domain-containing protein</fullName>
    </submittedName>
</protein>
<dbReference type="InterPro" id="IPR005183">
    <property type="entry name" value="DUF305_CopM-like"/>
</dbReference>
<keyword evidence="2" id="KW-0732">Signal</keyword>
<evidence type="ECO:0000256" key="2">
    <source>
        <dbReference type="SAM" id="SignalP"/>
    </source>
</evidence>
<dbReference type="InterPro" id="IPR012347">
    <property type="entry name" value="Ferritin-like"/>
</dbReference>
<dbReference type="PANTHER" id="PTHR36933">
    <property type="entry name" value="SLL0788 PROTEIN"/>
    <property type="match status" value="1"/>
</dbReference>
<name>A0A7H8XVC3_9ACTN</name>
<gene>
    <name evidence="4" type="ORF">HXZ27_14075</name>
</gene>
<dbReference type="Proteomes" id="UP000509335">
    <property type="component" value="Chromosome"/>
</dbReference>
<accession>A0A7H8XVC3</accession>
<evidence type="ECO:0000259" key="3">
    <source>
        <dbReference type="Pfam" id="PF03713"/>
    </source>
</evidence>
<sequence length="222" mass="22675">MRPGGTGPRWTGWPRSRRAALALAALLAVAGCAPDPGPPAPAPSGGPLPAPPAVSAPAPADLPFLRAMVAHHDRTRVIAAAATGRITDAELRTLVAAVDVTEADELATMRRWLAAAPHGDAPGSPGHHPHHDTHDTSDAQGASATPDAPATADPDLARLRAAPPGRFDAVLVEVLTAHQRAAVALARRHLPAAVGPEVRALADRVARSRAAQIRLMAGLPAA</sequence>
<evidence type="ECO:0000313" key="5">
    <source>
        <dbReference type="Proteomes" id="UP000509335"/>
    </source>
</evidence>
<feature type="chain" id="PRO_5038517190" evidence="2">
    <location>
        <begin position="31"/>
        <end position="222"/>
    </location>
</feature>
<evidence type="ECO:0000256" key="1">
    <source>
        <dbReference type="SAM" id="MobiDB-lite"/>
    </source>
</evidence>
<dbReference type="Pfam" id="PF03713">
    <property type="entry name" value="DUF305"/>
    <property type="match status" value="1"/>
</dbReference>
<dbReference type="Gene3D" id="1.20.1260.10">
    <property type="match status" value="1"/>
</dbReference>
<feature type="signal peptide" evidence="2">
    <location>
        <begin position="1"/>
        <end position="30"/>
    </location>
</feature>
<dbReference type="PANTHER" id="PTHR36933:SF1">
    <property type="entry name" value="SLL0788 PROTEIN"/>
    <property type="match status" value="1"/>
</dbReference>
<organism evidence="4 5">
    <name type="scientific">Micromonospora carbonacea</name>
    <dbReference type="NCBI Taxonomy" id="47853"/>
    <lineage>
        <taxon>Bacteria</taxon>
        <taxon>Bacillati</taxon>
        <taxon>Actinomycetota</taxon>
        <taxon>Actinomycetes</taxon>
        <taxon>Micromonosporales</taxon>
        <taxon>Micromonosporaceae</taxon>
        <taxon>Micromonospora</taxon>
    </lineage>
</organism>
<feature type="domain" description="DUF305" evidence="3">
    <location>
        <begin position="61"/>
        <end position="217"/>
    </location>
</feature>
<reference evidence="4 5" key="1">
    <citation type="submission" date="2020-07" db="EMBL/GenBank/DDBJ databases">
        <title>A bifunctional nitrone conjugated secondary metabolite targeting the ribosome.</title>
        <authorList>
            <person name="Limbrick E.M."/>
            <person name="Graf M."/>
            <person name="Derewacz D.K."/>
            <person name="Nguyen F."/>
            <person name="Spraggins J.M."/>
            <person name="Wieland M."/>
            <person name="Ynigez-Gutierrez A.E."/>
            <person name="Reisman B.J."/>
            <person name="Zinshteyn B."/>
            <person name="McCulloch K."/>
            <person name="Iverson T.M."/>
            <person name="Green R."/>
            <person name="Wilson D.N."/>
            <person name="Bachmann B.O."/>
        </authorList>
    </citation>
    <scope>NUCLEOTIDE SEQUENCE [LARGE SCALE GENOMIC DNA]</scope>
    <source>
        <strain evidence="5">aurantiaca</strain>
    </source>
</reference>
<feature type="region of interest" description="Disordered" evidence="1">
    <location>
        <begin position="116"/>
        <end position="152"/>
    </location>
</feature>
<feature type="compositionally biased region" description="Low complexity" evidence="1">
    <location>
        <begin position="116"/>
        <end position="126"/>
    </location>
</feature>
<dbReference type="AlphaFoldDB" id="A0A7H8XVC3"/>
<proteinExistence type="predicted"/>
<dbReference type="EMBL" id="CP058322">
    <property type="protein sequence ID" value="QLD28560.1"/>
    <property type="molecule type" value="Genomic_DNA"/>
</dbReference>
<evidence type="ECO:0000313" key="4">
    <source>
        <dbReference type="EMBL" id="QLD28560.1"/>
    </source>
</evidence>